<comment type="caution">
    <text evidence="16">The sequence shown here is derived from an EMBL/GenBank/DDBJ whole genome shotgun (WGS) entry which is preliminary data.</text>
</comment>
<dbReference type="AlphaFoldDB" id="A0A218ZAA2"/>
<dbReference type="STRING" id="503106.A0A218ZAA2"/>
<keyword evidence="12" id="KW-0865">Zymogen</keyword>
<dbReference type="CDD" id="cd03860">
    <property type="entry name" value="M14_CP_A-B_like"/>
    <property type="match status" value="1"/>
</dbReference>
<dbReference type="PROSITE" id="PS52035">
    <property type="entry name" value="PEPTIDASE_M14"/>
    <property type="match status" value="1"/>
</dbReference>
<dbReference type="PRINTS" id="PR00765">
    <property type="entry name" value="CRBOXYPTASEA"/>
</dbReference>
<feature type="signal peptide" evidence="14">
    <location>
        <begin position="1"/>
        <end position="18"/>
    </location>
</feature>
<sequence length="397" mass="43165">MKLVSLTAALHLAAAAAAAQVSYAGFRAVRVPVGEDVAPLAEIIAQLRLPTWKGAADGVPRPNTNVDLVVPADQVAEFERLTAAMDTEVMHEDLGAAMAAEVSVHNSVYLVKQFKNTELITAGDSAEGRPITGIRIWGSAGKGEKPAVVLHSGAHAREWTTISATEFIAEFLLSGHDWIPEMEELVNKYEYYIFPIVNPDGFVYSQTTDRLWSKNRQTKPSSSCVGRDISRNWPYEWLGDGSSSNPCSETYRGAAPGDAPETKGLLDFIEHISNMQKIQLFIDFQSYSQAIMTPYSHSCTAVAPNDATLQSLASNMSSALKQFADTDFTVGTVCQTIGVVNGASTDYVKEVVDAEHVFTFELSDKGNNGFLQPVDQILPLAFEAWAGVRHLLMQMAD</sequence>
<comment type="cofactor">
    <cofactor evidence="1">
        <name>Zn(2+)</name>
        <dbReference type="ChEBI" id="CHEBI:29105"/>
    </cofactor>
</comment>
<evidence type="ECO:0000256" key="6">
    <source>
        <dbReference type="ARBA" id="ARBA00022723"/>
    </source>
</evidence>
<dbReference type="GO" id="GO:0006508">
    <property type="term" value="P:proteolysis"/>
    <property type="evidence" value="ECO:0007669"/>
    <property type="project" value="UniProtKB-KW"/>
</dbReference>
<evidence type="ECO:0000256" key="14">
    <source>
        <dbReference type="SAM" id="SignalP"/>
    </source>
</evidence>
<dbReference type="EMBL" id="MZNU01000083">
    <property type="protein sequence ID" value="OWP05001.1"/>
    <property type="molecule type" value="Genomic_DNA"/>
</dbReference>
<evidence type="ECO:0000256" key="11">
    <source>
        <dbReference type="ARBA" id="ARBA00023049"/>
    </source>
</evidence>
<dbReference type="PANTHER" id="PTHR11705:SF143">
    <property type="entry name" value="SLL0236 PROTEIN"/>
    <property type="match status" value="1"/>
</dbReference>
<dbReference type="SUPFAM" id="SSF53187">
    <property type="entry name" value="Zn-dependent exopeptidases"/>
    <property type="match status" value="1"/>
</dbReference>
<dbReference type="Pfam" id="PF00246">
    <property type="entry name" value="Peptidase_M14"/>
    <property type="match status" value="1"/>
</dbReference>
<keyword evidence="9" id="KW-0862">Zinc</keyword>
<feature type="active site" description="Proton donor/acceptor" evidence="13">
    <location>
        <position position="361"/>
    </location>
</feature>
<evidence type="ECO:0000256" key="7">
    <source>
        <dbReference type="ARBA" id="ARBA00022729"/>
    </source>
</evidence>
<dbReference type="InterPro" id="IPR003146">
    <property type="entry name" value="M14A_act_pep"/>
</dbReference>
<evidence type="ECO:0000313" key="16">
    <source>
        <dbReference type="EMBL" id="OWP05001.1"/>
    </source>
</evidence>
<evidence type="ECO:0000256" key="10">
    <source>
        <dbReference type="ARBA" id="ARBA00023026"/>
    </source>
</evidence>
<evidence type="ECO:0000313" key="17">
    <source>
        <dbReference type="Proteomes" id="UP000242519"/>
    </source>
</evidence>
<dbReference type="OrthoDB" id="3626597at2759"/>
<proteinExistence type="inferred from homology"/>
<dbReference type="InParanoid" id="A0A218ZAA2"/>
<evidence type="ECO:0000256" key="9">
    <source>
        <dbReference type="ARBA" id="ARBA00022833"/>
    </source>
</evidence>
<dbReference type="Proteomes" id="UP000242519">
    <property type="component" value="Unassembled WGS sequence"/>
</dbReference>
<dbReference type="GO" id="GO:0004181">
    <property type="term" value="F:metallocarboxypeptidase activity"/>
    <property type="evidence" value="ECO:0007669"/>
    <property type="project" value="InterPro"/>
</dbReference>
<organism evidence="16 17">
    <name type="scientific">Diplocarpon coronariae</name>
    <dbReference type="NCBI Taxonomy" id="2795749"/>
    <lineage>
        <taxon>Eukaryota</taxon>
        <taxon>Fungi</taxon>
        <taxon>Dikarya</taxon>
        <taxon>Ascomycota</taxon>
        <taxon>Pezizomycotina</taxon>
        <taxon>Leotiomycetes</taxon>
        <taxon>Helotiales</taxon>
        <taxon>Drepanopezizaceae</taxon>
        <taxon>Diplocarpon</taxon>
    </lineage>
</organism>
<dbReference type="GO" id="GO:0008270">
    <property type="term" value="F:zinc ion binding"/>
    <property type="evidence" value="ECO:0007669"/>
    <property type="project" value="InterPro"/>
</dbReference>
<evidence type="ECO:0000256" key="1">
    <source>
        <dbReference type="ARBA" id="ARBA00001947"/>
    </source>
</evidence>
<dbReference type="SUPFAM" id="SSF54897">
    <property type="entry name" value="Protease propeptides/inhibitors"/>
    <property type="match status" value="1"/>
</dbReference>
<keyword evidence="6" id="KW-0479">Metal-binding</keyword>
<comment type="similarity">
    <text evidence="3 13">Belongs to the peptidase M14 family.</text>
</comment>
<name>A0A218ZAA2_9HELO</name>
<gene>
    <name evidence="16" type="ORF">B2J93_571</name>
</gene>
<protein>
    <submittedName>
        <fullName evidence="16">Zinc carboxypeptidase</fullName>
    </submittedName>
</protein>
<dbReference type="Gene3D" id="3.40.630.10">
    <property type="entry name" value="Zn peptidases"/>
    <property type="match status" value="1"/>
</dbReference>
<keyword evidence="11" id="KW-0482">Metalloprotease</keyword>
<keyword evidence="8" id="KW-0378">Hydrolase</keyword>
<dbReference type="PANTHER" id="PTHR11705">
    <property type="entry name" value="PROTEASE FAMILY M14 CARBOXYPEPTIDASE A,B"/>
    <property type="match status" value="1"/>
</dbReference>
<feature type="chain" id="PRO_5012284607" evidence="14">
    <location>
        <begin position="19"/>
        <end position="397"/>
    </location>
</feature>
<keyword evidence="7 14" id="KW-0732">Signal</keyword>
<keyword evidence="5" id="KW-0645">Protease</keyword>
<dbReference type="InterPro" id="IPR000834">
    <property type="entry name" value="Peptidase_M14"/>
</dbReference>
<dbReference type="FunFam" id="3.40.630.10:FF:000084">
    <property type="entry name" value="Carboxypeptidase B2"/>
    <property type="match status" value="1"/>
</dbReference>
<feature type="domain" description="Peptidase M14" evidence="15">
    <location>
        <begin position="87"/>
        <end position="395"/>
    </location>
</feature>
<keyword evidence="17" id="KW-1185">Reference proteome</keyword>
<reference evidence="16 17" key="1">
    <citation type="submission" date="2017-04" db="EMBL/GenBank/DDBJ databases">
        <title>Draft genome sequence of Marssonina coronaria NL1: causal agent of apple blotch.</title>
        <authorList>
            <person name="Cheng Q."/>
        </authorList>
    </citation>
    <scope>NUCLEOTIDE SEQUENCE [LARGE SCALE GENOMIC DNA]</scope>
    <source>
        <strain evidence="16 17">NL1</strain>
    </source>
</reference>
<evidence type="ECO:0000256" key="8">
    <source>
        <dbReference type="ARBA" id="ARBA00022801"/>
    </source>
</evidence>
<comment type="function">
    <text evidence="2">Extracellular metalloprotease that contributes to pathogenicity.</text>
</comment>
<evidence type="ECO:0000256" key="4">
    <source>
        <dbReference type="ARBA" id="ARBA00022645"/>
    </source>
</evidence>
<keyword evidence="4 16" id="KW-0121">Carboxypeptidase</keyword>
<evidence type="ECO:0000259" key="15">
    <source>
        <dbReference type="PROSITE" id="PS52035"/>
    </source>
</evidence>
<evidence type="ECO:0000256" key="3">
    <source>
        <dbReference type="ARBA" id="ARBA00005988"/>
    </source>
</evidence>
<dbReference type="Pfam" id="PF02244">
    <property type="entry name" value="Propep_M14"/>
    <property type="match status" value="1"/>
</dbReference>
<dbReference type="SMART" id="SM00631">
    <property type="entry name" value="Zn_pept"/>
    <property type="match status" value="1"/>
</dbReference>
<accession>A0A218ZAA2</accession>
<evidence type="ECO:0000256" key="5">
    <source>
        <dbReference type="ARBA" id="ARBA00022670"/>
    </source>
</evidence>
<keyword evidence="10" id="KW-0843">Virulence</keyword>
<evidence type="ECO:0000256" key="2">
    <source>
        <dbReference type="ARBA" id="ARBA00003091"/>
    </source>
</evidence>
<evidence type="ECO:0000256" key="13">
    <source>
        <dbReference type="PROSITE-ProRule" id="PRU01379"/>
    </source>
</evidence>
<evidence type="ECO:0000256" key="12">
    <source>
        <dbReference type="ARBA" id="ARBA00023145"/>
    </source>
</evidence>